<keyword evidence="1" id="KW-0812">Transmembrane</keyword>
<accession>A0A834ECN0</accession>
<keyword evidence="1" id="KW-0472">Membrane</keyword>
<evidence type="ECO:0000313" key="2">
    <source>
        <dbReference type="Proteomes" id="UP000664940"/>
    </source>
</evidence>
<gene>
    <name evidence="1" type="ORF">HJG60_019199</name>
</gene>
<name>A0A834ECN0_9CHIR</name>
<reference evidence="1 2" key="1">
    <citation type="journal article" date="2020" name="Nature">
        <title>Six reference-quality genomes reveal evolution of bat adaptations.</title>
        <authorList>
            <person name="Jebb D."/>
            <person name="Huang Z."/>
            <person name="Pippel M."/>
            <person name="Hughes G.M."/>
            <person name="Lavrichenko K."/>
            <person name="Devanna P."/>
            <person name="Winkler S."/>
            <person name="Jermiin L.S."/>
            <person name="Skirmuntt E.C."/>
            <person name="Katzourakis A."/>
            <person name="Burkitt-Gray L."/>
            <person name="Ray D.A."/>
            <person name="Sullivan K.A.M."/>
            <person name="Roscito J.G."/>
            <person name="Kirilenko B.M."/>
            <person name="Davalos L.M."/>
            <person name="Corthals A.P."/>
            <person name="Power M.L."/>
            <person name="Jones G."/>
            <person name="Ransome R.D."/>
            <person name="Dechmann D.K.N."/>
            <person name="Locatelli A.G."/>
            <person name="Puechmaille S.J."/>
            <person name="Fedrigo O."/>
            <person name="Jarvis E.D."/>
            <person name="Hiller M."/>
            <person name="Vernes S.C."/>
            <person name="Myers E.W."/>
            <person name="Teeling E.C."/>
        </authorList>
    </citation>
    <scope>NUCLEOTIDE SEQUENCE [LARGE SCALE GENOMIC DNA]</scope>
    <source>
        <strain evidence="1">Bat1K_MPI-CBG_1</strain>
    </source>
</reference>
<dbReference type="Pfam" id="PF05705">
    <property type="entry name" value="DUF829"/>
    <property type="match status" value="1"/>
</dbReference>
<dbReference type="InterPro" id="IPR008547">
    <property type="entry name" value="DUF829_TMEM53"/>
</dbReference>
<protein>
    <submittedName>
        <fullName evidence="1">Transmembrane protein 53</fullName>
    </submittedName>
</protein>
<proteinExistence type="predicted"/>
<sequence length="168" mass="18129">MPSAELDYTIEIPDQPCRSRENSPSKGGKEAGTRQPLVILLGWGGCSDKNLAKYSAIYHKRAAVKAGLGMAPRRPVMKMLASWGLWQDYPHFAVTSEAWAVPFSPLTCFPFLPPQILQWAAQLGCASSCGVGPDLKFLLAGYGLYGQQEPGPAVLGMACPPRTFSISD</sequence>
<dbReference type="Proteomes" id="UP000664940">
    <property type="component" value="Unassembled WGS sequence"/>
</dbReference>
<dbReference type="AlphaFoldDB" id="A0A834ECN0"/>
<evidence type="ECO:0000313" key="1">
    <source>
        <dbReference type="EMBL" id="KAF6111951.1"/>
    </source>
</evidence>
<dbReference type="EMBL" id="JABVXQ010000005">
    <property type="protein sequence ID" value="KAF6111951.1"/>
    <property type="molecule type" value="Genomic_DNA"/>
</dbReference>
<comment type="caution">
    <text evidence="1">The sequence shown here is derived from an EMBL/GenBank/DDBJ whole genome shotgun (WGS) entry which is preliminary data.</text>
</comment>
<organism evidence="1 2">
    <name type="scientific">Phyllostomus discolor</name>
    <name type="common">pale spear-nosed bat</name>
    <dbReference type="NCBI Taxonomy" id="89673"/>
    <lineage>
        <taxon>Eukaryota</taxon>
        <taxon>Metazoa</taxon>
        <taxon>Chordata</taxon>
        <taxon>Craniata</taxon>
        <taxon>Vertebrata</taxon>
        <taxon>Euteleostomi</taxon>
        <taxon>Mammalia</taxon>
        <taxon>Eutheria</taxon>
        <taxon>Laurasiatheria</taxon>
        <taxon>Chiroptera</taxon>
        <taxon>Yangochiroptera</taxon>
        <taxon>Phyllostomidae</taxon>
        <taxon>Phyllostominae</taxon>
        <taxon>Phyllostomus</taxon>
    </lineage>
</organism>